<dbReference type="RefSeq" id="XP_013237658.1">
    <property type="nucleotide sequence ID" value="XM_013382204.1"/>
</dbReference>
<feature type="transmembrane region" description="Helical" evidence="7">
    <location>
        <begin position="279"/>
        <end position="299"/>
    </location>
</feature>
<evidence type="ECO:0000256" key="6">
    <source>
        <dbReference type="ARBA" id="ARBA00023136"/>
    </source>
</evidence>
<proteinExistence type="predicted"/>
<dbReference type="AlphaFoldDB" id="A0A098VU49"/>
<dbReference type="PANTHER" id="PTHR10778:SF13">
    <property type="entry name" value="ADENOSINE 3'-PHOSPHO 5'-PHOSPHOSULFATE TRANSPORTER 1"/>
    <property type="match status" value="1"/>
</dbReference>
<evidence type="ECO:0000256" key="7">
    <source>
        <dbReference type="SAM" id="Phobius"/>
    </source>
</evidence>
<keyword evidence="5 7" id="KW-1133">Transmembrane helix</keyword>
<feature type="transmembrane region" description="Helical" evidence="7">
    <location>
        <begin position="7"/>
        <end position="27"/>
    </location>
</feature>
<organism evidence="8 9">
    <name type="scientific">Mitosporidium daphniae</name>
    <dbReference type="NCBI Taxonomy" id="1485682"/>
    <lineage>
        <taxon>Eukaryota</taxon>
        <taxon>Fungi</taxon>
        <taxon>Fungi incertae sedis</taxon>
        <taxon>Microsporidia</taxon>
        <taxon>Mitosporidium</taxon>
    </lineage>
</organism>
<dbReference type="GO" id="GO:0046964">
    <property type="term" value="F:3'-phosphoadenosine 5'-phosphosulfate transmembrane transporter activity"/>
    <property type="evidence" value="ECO:0007669"/>
    <property type="project" value="TreeGrafter"/>
</dbReference>
<keyword evidence="3" id="KW-0762">Sugar transport</keyword>
<feature type="transmembrane region" description="Helical" evidence="7">
    <location>
        <begin position="244"/>
        <end position="267"/>
    </location>
</feature>
<reference evidence="8 9" key="1">
    <citation type="submission" date="2014-04" db="EMBL/GenBank/DDBJ databases">
        <title>A new species of microsporidia sheds light on the evolution of extreme parasitism.</title>
        <authorList>
            <person name="Haag K.L."/>
            <person name="James T.Y."/>
            <person name="Larsson R."/>
            <person name="Schaer T.M."/>
            <person name="Refardt D."/>
            <person name="Pombert J.-F."/>
            <person name="Ebert D."/>
        </authorList>
    </citation>
    <scope>NUCLEOTIDE SEQUENCE [LARGE SCALE GENOMIC DNA]</scope>
    <source>
        <strain evidence="8 9">UGP3</strain>
        <tissue evidence="8">Spores</tissue>
    </source>
</reference>
<evidence type="ECO:0000256" key="2">
    <source>
        <dbReference type="ARBA" id="ARBA00022448"/>
    </source>
</evidence>
<accession>A0A098VU49</accession>
<keyword evidence="9" id="KW-1185">Reference proteome</keyword>
<feature type="transmembrane region" description="Helical" evidence="7">
    <location>
        <begin position="177"/>
        <end position="196"/>
    </location>
</feature>
<dbReference type="EMBL" id="JMKJ01000344">
    <property type="protein sequence ID" value="KGG51231.1"/>
    <property type="molecule type" value="Genomic_DNA"/>
</dbReference>
<feature type="transmembrane region" description="Helical" evidence="7">
    <location>
        <begin position="202"/>
        <end position="224"/>
    </location>
</feature>
<feature type="transmembrane region" description="Helical" evidence="7">
    <location>
        <begin position="311"/>
        <end position="329"/>
    </location>
</feature>
<evidence type="ECO:0000256" key="3">
    <source>
        <dbReference type="ARBA" id="ARBA00022597"/>
    </source>
</evidence>
<evidence type="ECO:0000256" key="4">
    <source>
        <dbReference type="ARBA" id="ARBA00022692"/>
    </source>
</evidence>
<evidence type="ECO:0000256" key="5">
    <source>
        <dbReference type="ARBA" id="ARBA00022989"/>
    </source>
</evidence>
<keyword evidence="4 7" id="KW-0812">Transmembrane</keyword>
<dbReference type="PANTHER" id="PTHR10778">
    <property type="entry name" value="SOLUTE CARRIER FAMILY 35 MEMBER B"/>
    <property type="match status" value="1"/>
</dbReference>
<dbReference type="OrthoDB" id="1601at2759"/>
<dbReference type="GO" id="GO:0000139">
    <property type="term" value="C:Golgi membrane"/>
    <property type="evidence" value="ECO:0007669"/>
    <property type="project" value="TreeGrafter"/>
</dbReference>
<dbReference type="Proteomes" id="UP000029725">
    <property type="component" value="Unassembled WGS sequence"/>
</dbReference>
<evidence type="ECO:0000313" key="9">
    <source>
        <dbReference type="Proteomes" id="UP000029725"/>
    </source>
</evidence>
<feature type="transmembrane region" description="Helical" evidence="7">
    <location>
        <begin position="335"/>
        <end position="355"/>
    </location>
</feature>
<keyword evidence="2" id="KW-0813">Transport</keyword>
<name>A0A098VU49_9MICR</name>
<evidence type="ECO:0000256" key="1">
    <source>
        <dbReference type="ARBA" id="ARBA00004141"/>
    </source>
</evidence>
<dbReference type="InterPro" id="IPR013657">
    <property type="entry name" value="SCL35B1-4/HUT1"/>
</dbReference>
<dbReference type="Pfam" id="PF08449">
    <property type="entry name" value="UAA"/>
    <property type="match status" value="1"/>
</dbReference>
<gene>
    <name evidence="8" type="ORF">DI09_40p170</name>
</gene>
<evidence type="ECO:0000313" key="8">
    <source>
        <dbReference type="EMBL" id="KGG51231.1"/>
    </source>
</evidence>
<dbReference type="HOGENOM" id="CLU_752441_0_0_1"/>
<feature type="transmembrane region" description="Helical" evidence="7">
    <location>
        <begin position="39"/>
        <end position="64"/>
    </location>
</feature>
<dbReference type="GeneID" id="25259889"/>
<comment type="caution">
    <text evidence="8">The sequence shown here is derived from an EMBL/GenBank/DDBJ whole genome shotgun (WGS) entry which is preliminary data.</text>
</comment>
<keyword evidence="6 7" id="KW-0472">Membrane</keyword>
<dbReference type="GO" id="GO:0005789">
    <property type="term" value="C:endoplasmic reticulum membrane"/>
    <property type="evidence" value="ECO:0007669"/>
    <property type="project" value="TreeGrafter"/>
</dbReference>
<comment type="subcellular location">
    <subcellularLocation>
        <location evidence="1">Membrane</location>
        <topology evidence="1">Multi-pass membrane protein</topology>
    </subcellularLocation>
</comment>
<protein>
    <submittedName>
        <fullName evidence="8">Uncharacterized protein</fullName>
    </submittedName>
</protein>
<sequence length="368" mass="40210">MSPIRTVLINGVVAFAAIFTLVLYSTIQGRIMIHHGEDIGYLFIYLIAWNKIGTIALILLAILLSKMLTVGAYNDERYSKASIEDVIPLYQAENLSSYSMPSGAPQFPFSSLKIATLLAKKSPFSCLLISLSNVAATACQYQSLIYIPLSLQSVGKCTKILPTLLLRAAMTGSLPSLLDSVICLLVVFGVLLLFLFPSNTLAYESIGGLFIFFHSVLDSMTMIIQEKMLISRIDPNFRTLQGSFGVLLVQSGSGLMLSAAIILVSSLYDPADALKFFSIPWILLFGLCISSACSQLLILISIQRLTSIGHVLVMTCRHFFVIVASEVLLHQSSLFFVQWVGVIIVIGALFSKAIVSQVGKSCPFERRT</sequence>
<dbReference type="VEuPathDB" id="MicrosporidiaDB:DI09_40p170"/>